<accession>K8ADB6</accession>
<name>K8ADB6_9ENTR</name>
<dbReference type="KEGG" id="ccon:AFK62_00750"/>
<reference evidence="2" key="1">
    <citation type="submission" date="2012-07" db="EMBL/GenBank/DDBJ databases">
        <authorList>
            <person name="Cummings C."/>
        </authorList>
    </citation>
    <scope>NUCLEOTIDE SEQUENCE</scope>
    <source>
        <strain evidence="2">1330</strain>
    </source>
</reference>
<protein>
    <submittedName>
        <fullName evidence="1">Nuclease</fullName>
    </submittedName>
</protein>
<reference evidence="4" key="2">
    <citation type="submission" date="2015-07" db="EMBL/GenBank/DDBJ databases">
        <authorList>
            <person name="Moine D."/>
            <person name="Kassam M."/>
        </authorList>
    </citation>
    <scope>NUCLEOTIDE SEQUENCE [LARGE SCALE GENOMIC DNA]</scope>
    <source>
        <strain evidence="4">LMG 26250</strain>
    </source>
</reference>
<dbReference type="SUPFAM" id="SSF160631">
    <property type="entry name" value="SMI1/KNR4-like"/>
    <property type="match status" value="1"/>
</dbReference>
<dbReference type="eggNOG" id="ENOG5031ZJ0">
    <property type="taxonomic scope" value="Bacteria"/>
</dbReference>
<evidence type="ECO:0000313" key="2">
    <source>
        <dbReference type="EMBL" id="CCJ73774.1"/>
    </source>
</evidence>
<dbReference type="EMBL" id="CP012264">
    <property type="protein sequence ID" value="ALB61136.1"/>
    <property type="molecule type" value="Genomic_DNA"/>
</dbReference>
<keyword evidence="4" id="KW-1185">Reference proteome</keyword>
<evidence type="ECO:0000313" key="4">
    <source>
        <dbReference type="Proteomes" id="UP000067320"/>
    </source>
</evidence>
<reference evidence="4" key="3">
    <citation type="submission" date="2015-09" db="EMBL/GenBank/DDBJ databases">
        <title>Cronobacter genome sequencing and assembly.</title>
        <authorList>
            <person name="Descombes P."/>
            <person name="Baert L."/>
            <person name="Ngom-Bru C."/>
            <person name="Barretto C."/>
        </authorList>
    </citation>
    <scope>NUCLEOTIDE SEQUENCE [LARGE SCALE GENOMIC DNA]</scope>
    <source>
        <strain evidence="4">LMG 26250</strain>
    </source>
</reference>
<reference evidence="1 4" key="4">
    <citation type="journal article" date="2016" name="Genome Announc.">
        <title>Fully Closed Genome Sequences of Five Type Strains of the Genus Cronobacter and One Cronobacter sakazakii Strain.</title>
        <authorList>
            <person name="Moine D."/>
            <person name="Kassam M."/>
            <person name="Baert L."/>
            <person name="Tang Y."/>
            <person name="Barretto C."/>
            <person name="Ngom Bru C."/>
            <person name="Klijn A."/>
            <person name="Descombes P."/>
        </authorList>
    </citation>
    <scope>NUCLEOTIDE SEQUENCE [LARGE SCALE GENOMIC DNA]</scope>
    <source>
        <strain evidence="1 4">LMG 26250</strain>
    </source>
</reference>
<dbReference type="AlphaFoldDB" id="K8ADB6"/>
<dbReference type="Proteomes" id="UP000067320">
    <property type="component" value="Chromosome"/>
</dbReference>
<organism evidence="2 3">
    <name type="scientific">Cronobacter condimenti 1330</name>
    <dbReference type="NCBI Taxonomy" id="1073999"/>
    <lineage>
        <taxon>Bacteria</taxon>
        <taxon>Pseudomonadati</taxon>
        <taxon>Pseudomonadota</taxon>
        <taxon>Gammaproteobacteria</taxon>
        <taxon>Enterobacterales</taxon>
        <taxon>Enterobacteriaceae</taxon>
        <taxon>Cronobacter</taxon>
    </lineage>
</organism>
<evidence type="ECO:0000313" key="1">
    <source>
        <dbReference type="EMBL" id="ALB61136.1"/>
    </source>
</evidence>
<dbReference type="Proteomes" id="UP000009340">
    <property type="component" value="Unassembled WGS sequence"/>
</dbReference>
<evidence type="ECO:0000313" key="3">
    <source>
        <dbReference type="Proteomes" id="UP000009340"/>
    </source>
</evidence>
<dbReference type="Gene3D" id="3.40.1580.10">
    <property type="entry name" value="SMI1/KNR4-like"/>
    <property type="match status" value="1"/>
</dbReference>
<dbReference type="InterPro" id="IPR037883">
    <property type="entry name" value="Knr4/Smi1-like_sf"/>
</dbReference>
<gene>
    <name evidence="1" type="ORF">AFK62_00750</name>
    <name evidence="2" type="ORF">BN137_3163</name>
</gene>
<dbReference type="PATRIC" id="fig|1073999.7.peg.161"/>
<dbReference type="EMBL" id="CAKW01000116">
    <property type="protein sequence ID" value="CCJ73774.1"/>
    <property type="molecule type" value="Genomic_DNA"/>
</dbReference>
<sequence>MLLTIPEIEKKLHEKFDPYQGEMDDLILKTRGSALANLSKLESNLNIKICNDFLVFLKTYNLDNFSLGNVAFGTGEDYVNTLIKLNKENDFNHWWVGHRRPEGVIVIAISDPYTILLNNNNNKIYGISGESYQFQKEEISKTFELFVRGVGSLFLKEGTVSEVAGAVGAVNQDFWQSL</sequence>
<proteinExistence type="predicted"/>
<dbReference type="OrthoDB" id="6628719at2"/>
<dbReference type="RefSeq" id="WP_007677658.1">
    <property type="nucleotide sequence ID" value="NZ_CAKW01000116.1"/>
</dbReference>